<name>A0A9P6MKT2_9FUNG</name>
<evidence type="ECO:0000313" key="1">
    <source>
        <dbReference type="EMBL" id="KAG0005433.1"/>
    </source>
</evidence>
<dbReference type="OrthoDB" id="2448708at2759"/>
<gene>
    <name evidence="1" type="ORF">BGZ65_011174</name>
</gene>
<dbReference type="AlphaFoldDB" id="A0A9P6MKT2"/>
<sequence length="116" mass="13420">EDPNKYGLTARCVEGDAVEVIKGDIPEDDKEERQRSKESLRTCEVSLRQILRPDLLQVDGNTYEKIVSLANDTQTAITDELSCLTIKTVLIVSWKQWMFISFQRRIKDNRDLLLHL</sequence>
<protein>
    <submittedName>
        <fullName evidence="1">Uncharacterized protein</fullName>
    </submittedName>
</protein>
<accession>A0A9P6MKT2</accession>
<dbReference type="Proteomes" id="UP000749646">
    <property type="component" value="Unassembled WGS sequence"/>
</dbReference>
<reference evidence="1" key="1">
    <citation type="journal article" date="2020" name="Fungal Divers.">
        <title>Resolving the Mortierellaceae phylogeny through synthesis of multi-gene phylogenetics and phylogenomics.</title>
        <authorList>
            <person name="Vandepol N."/>
            <person name="Liber J."/>
            <person name="Desiro A."/>
            <person name="Na H."/>
            <person name="Kennedy M."/>
            <person name="Barry K."/>
            <person name="Grigoriev I.V."/>
            <person name="Miller A.N."/>
            <person name="O'Donnell K."/>
            <person name="Stajich J.E."/>
            <person name="Bonito G."/>
        </authorList>
    </citation>
    <scope>NUCLEOTIDE SEQUENCE</scope>
    <source>
        <strain evidence="1">MES-2147</strain>
    </source>
</reference>
<evidence type="ECO:0000313" key="2">
    <source>
        <dbReference type="Proteomes" id="UP000749646"/>
    </source>
</evidence>
<proteinExistence type="predicted"/>
<comment type="caution">
    <text evidence="1">The sequence shown here is derived from an EMBL/GenBank/DDBJ whole genome shotgun (WGS) entry which is preliminary data.</text>
</comment>
<feature type="non-terminal residue" evidence="1">
    <location>
        <position position="1"/>
    </location>
</feature>
<dbReference type="EMBL" id="JAAAHW010000188">
    <property type="protein sequence ID" value="KAG0005433.1"/>
    <property type="molecule type" value="Genomic_DNA"/>
</dbReference>
<organism evidence="1 2">
    <name type="scientific">Modicella reniformis</name>
    <dbReference type="NCBI Taxonomy" id="1440133"/>
    <lineage>
        <taxon>Eukaryota</taxon>
        <taxon>Fungi</taxon>
        <taxon>Fungi incertae sedis</taxon>
        <taxon>Mucoromycota</taxon>
        <taxon>Mortierellomycotina</taxon>
        <taxon>Mortierellomycetes</taxon>
        <taxon>Mortierellales</taxon>
        <taxon>Mortierellaceae</taxon>
        <taxon>Modicella</taxon>
    </lineage>
</organism>
<keyword evidence="2" id="KW-1185">Reference proteome</keyword>